<feature type="region of interest" description="Disordered" evidence="1">
    <location>
        <begin position="1"/>
        <end position="29"/>
    </location>
</feature>
<feature type="compositionally biased region" description="Basic and acidic residues" evidence="1">
    <location>
        <begin position="146"/>
        <end position="156"/>
    </location>
</feature>
<keyword evidence="3" id="KW-1185">Reference proteome</keyword>
<dbReference type="EMBL" id="JACHJB010000001">
    <property type="protein sequence ID" value="MBB6344973.1"/>
    <property type="molecule type" value="Genomic_DNA"/>
</dbReference>
<gene>
    <name evidence="2" type="ORF">FHU36_001482</name>
</gene>
<comment type="caution">
    <text evidence="2">The sequence shown here is derived from an EMBL/GenBank/DDBJ whole genome shotgun (WGS) entry which is preliminary data.</text>
</comment>
<sequence length="281" mass="30850">MTTPPPTPPKPHNGPMPPSMPPSTAPSLSPIAASEATVSFEDLLHTLVVAQTNGRDWRQHTWPPGTNVAVLRQALNGGGPLPSWRLVHSLLNQLGAAESSLLAFHTAYERAKLYRPWSDTIRIQQGDDQAGTYVIQNKGGTVYLQPERRSPRRAEQAPEPVIQDAPGYDLKPDPLGARSVPELEELARDFWRWADKPSSRQIAERSKGAFSHATVAKIVYDRPGKPALTMRYLLGLIRGCGGDKEEQQRWATAWRLLDRGVVAMKPSTTSGFASWGPTRAG</sequence>
<name>A0A7X0EUZ5_9ACTN</name>
<dbReference type="AlphaFoldDB" id="A0A7X0EUZ5"/>
<proteinExistence type="predicted"/>
<reference evidence="2 3" key="1">
    <citation type="submission" date="2020-08" db="EMBL/GenBank/DDBJ databases">
        <title>Sequencing the genomes of 1000 actinobacteria strains.</title>
        <authorList>
            <person name="Klenk H.-P."/>
        </authorList>
    </citation>
    <scope>NUCLEOTIDE SEQUENCE [LARGE SCALE GENOMIC DNA]</scope>
    <source>
        <strain evidence="2 3">DSM 45913</strain>
    </source>
</reference>
<dbReference type="Proteomes" id="UP000583800">
    <property type="component" value="Unassembled WGS sequence"/>
</dbReference>
<feature type="compositionally biased region" description="Pro residues" evidence="1">
    <location>
        <begin position="1"/>
        <end position="24"/>
    </location>
</feature>
<dbReference type="RefSeq" id="WP_185083005.1">
    <property type="nucleotide sequence ID" value="NZ_JACHJB010000001.1"/>
</dbReference>
<accession>A0A7X0EUZ5</accession>
<organism evidence="2 3">
    <name type="scientific">Nonomuraea muscovyensis</name>
    <dbReference type="NCBI Taxonomy" id="1124761"/>
    <lineage>
        <taxon>Bacteria</taxon>
        <taxon>Bacillati</taxon>
        <taxon>Actinomycetota</taxon>
        <taxon>Actinomycetes</taxon>
        <taxon>Streptosporangiales</taxon>
        <taxon>Streptosporangiaceae</taxon>
        <taxon>Nonomuraea</taxon>
    </lineage>
</organism>
<evidence type="ECO:0000313" key="3">
    <source>
        <dbReference type="Proteomes" id="UP000583800"/>
    </source>
</evidence>
<evidence type="ECO:0000256" key="1">
    <source>
        <dbReference type="SAM" id="MobiDB-lite"/>
    </source>
</evidence>
<evidence type="ECO:0000313" key="2">
    <source>
        <dbReference type="EMBL" id="MBB6344973.1"/>
    </source>
</evidence>
<feature type="region of interest" description="Disordered" evidence="1">
    <location>
        <begin position="146"/>
        <end position="174"/>
    </location>
</feature>
<protein>
    <submittedName>
        <fullName evidence="2">Uncharacterized protein</fullName>
    </submittedName>
</protein>